<dbReference type="PANTHER" id="PTHR41878">
    <property type="entry name" value="LEXA REPRESSOR-RELATED"/>
    <property type="match status" value="1"/>
</dbReference>
<dbReference type="PANTHER" id="PTHR41878:SF1">
    <property type="entry name" value="TNPR PROTEIN"/>
    <property type="match status" value="1"/>
</dbReference>
<keyword evidence="4" id="KW-1185">Reference proteome</keyword>
<name>A0ABW5PUU9_9BACI</name>
<proteinExistence type="predicted"/>
<gene>
    <name evidence="3" type="ORF">ACFSTF_13935</name>
</gene>
<sequence length="87" mass="9983">MGFPDEDLKHPKCIDGERQRPPKDVGGVGGYEEFLNIINDPNHEEYDEMLHGRKKTPGKFGACHLSNHWLKPDKGFKPDMDFCDIDK</sequence>
<protein>
    <recommendedName>
        <fullName evidence="2">Plasmid pRiA4b Orf3-like domain-containing protein</fullName>
    </recommendedName>
</protein>
<evidence type="ECO:0000313" key="3">
    <source>
        <dbReference type="EMBL" id="MFD2618404.1"/>
    </source>
</evidence>
<dbReference type="SUPFAM" id="SSF159941">
    <property type="entry name" value="MM3350-like"/>
    <property type="match status" value="1"/>
</dbReference>
<evidence type="ECO:0000313" key="4">
    <source>
        <dbReference type="Proteomes" id="UP001597458"/>
    </source>
</evidence>
<dbReference type="Pfam" id="PF07929">
    <property type="entry name" value="PRiA4_ORF3"/>
    <property type="match status" value="1"/>
</dbReference>
<evidence type="ECO:0000256" key="1">
    <source>
        <dbReference type="SAM" id="MobiDB-lite"/>
    </source>
</evidence>
<reference evidence="4" key="1">
    <citation type="journal article" date="2019" name="Int. J. Syst. Evol. Microbiol.">
        <title>The Global Catalogue of Microorganisms (GCM) 10K type strain sequencing project: providing services to taxonomists for standard genome sequencing and annotation.</title>
        <authorList>
            <consortium name="The Broad Institute Genomics Platform"/>
            <consortium name="The Broad Institute Genome Sequencing Center for Infectious Disease"/>
            <person name="Wu L."/>
            <person name="Ma J."/>
        </authorList>
    </citation>
    <scope>NUCLEOTIDE SEQUENCE [LARGE SCALE GENOMIC DNA]</scope>
    <source>
        <strain evidence="4">TISTR 2241</strain>
    </source>
</reference>
<feature type="compositionally biased region" description="Basic and acidic residues" evidence="1">
    <location>
        <begin position="1"/>
        <end position="23"/>
    </location>
</feature>
<organism evidence="3 4">
    <name type="scientific">Terrilactibacillus laevilacticus</name>
    <dbReference type="NCBI Taxonomy" id="1380157"/>
    <lineage>
        <taxon>Bacteria</taxon>
        <taxon>Bacillati</taxon>
        <taxon>Bacillota</taxon>
        <taxon>Bacilli</taxon>
        <taxon>Bacillales</taxon>
        <taxon>Bacillaceae</taxon>
        <taxon>Terrilactibacillus</taxon>
    </lineage>
</organism>
<accession>A0ABW5PUU9</accession>
<dbReference type="InterPro" id="IPR012912">
    <property type="entry name" value="Plasmid_pRiA4b_Orf3-like"/>
</dbReference>
<comment type="caution">
    <text evidence="3">The sequence shown here is derived from an EMBL/GenBank/DDBJ whole genome shotgun (WGS) entry which is preliminary data.</text>
</comment>
<dbReference type="EMBL" id="JBHUMR010000015">
    <property type="protein sequence ID" value="MFD2618404.1"/>
    <property type="molecule type" value="Genomic_DNA"/>
</dbReference>
<dbReference type="InterPro" id="IPR024047">
    <property type="entry name" value="MM3350-like_sf"/>
</dbReference>
<feature type="domain" description="Plasmid pRiA4b Orf3-like" evidence="2">
    <location>
        <begin position="6"/>
        <end position="52"/>
    </location>
</feature>
<dbReference type="Proteomes" id="UP001597458">
    <property type="component" value="Unassembled WGS sequence"/>
</dbReference>
<evidence type="ECO:0000259" key="2">
    <source>
        <dbReference type="Pfam" id="PF07929"/>
    </source>
</evidence>
<feature type="region of interest" description="Disordered" evidence="1">
    <location>
        <begin position="1"/>
        <end position="28"/>
    </location>
</feature>
<dbReference type="RefSeq" id="WP_181406464.1">
    <property type="nucleotide sequence ID" value="NZ_JBHUMR010000015.1"/>
</dbReference>
<dbReference type="Gene3D" id="3.10.290.30">
    <property type="entry name" value="MM3350-like"/>
    <property type="match status" value="1"/>
</dbReference>